<organism evidence="2 3">
    <name type="scientific">Ranatra chinensis</name>
    <dbReference type="NCBI Taxonomy" id="642074"/>
    <lineage>
        <taxon>Eukaryota</taxon>
        <taxon>Metazoa</taxon>
        <taxon>Ecdysozoa</taxon>
        <taxon>Arthropoda</taxon>
        <taxon>Hexapoda</taxon>
        <taxon>Insecta</taxon>
        <taxon>Pterygota</taxon>
        <taxon>Neoptera</taxon>
        <taxon>Paraneoptera</taxon>
        <taxon>Hemiptera</taxon>
        <taxon>Heteroptera</taxon>
        <taxon>Panheteroptera</taxon>
        <taxon>Nepomorpha</taxon>
        <taxon>Nepidae</taxon>
        <taxon>Ranatrinae</taxon>
        <taxon>Ranatra</taxon>
    </lineage>
</organism>
<reference evidence="2 3" key="1">
    <citation type="submission" date="2024-07" db="EMBL/GenBank/DDBJ databases">
        <title>Chromosome-level genome assembly of the water stick insect Ranatra chinensis (Heteroptera: Nepidae).</title>
        <authorList>
            <person name="Liu X."/>
        </authorList>
    </citation>
    <scope>NUCLEOTIDE SEQUENCE [LARGE SCALE GENOMIC DNA]</scope>
    <source>
        <strain evidence="2">Cailab_2021Rc</strain>
        <tissue evidence="2">Muscle</tissue>
    </source>
</reference>
<feature type="compositionally biased region" description="Basic and acidic residues" evidence="1">
    <location>
        <begin position="45"/>
        <end position="60"/>
    </location>
</feature>
<dbReference type="AlphaFoldDB" id="A0ABD0YZR2"/>
<evidence type="ECO:0000313" key="3">
    <source>
        <dbReference type="Proteomes" id="UP001558652"/>
    </source>
</evidence>
<comment type="caution">
    <text evidence="2">The sequence shown here is derived from an EMBL/GenBank/DDBJ whole genome shotgun (WGS) entry which is preliminary data.</text>
</comment>
<sequence length="101" mass="11293">MGRLLSVCGPIPLQRLHLGGCLSRCLERVIEDRCEDSMRSQGWRAARDPTSEGHRVQPLDKFKLPRSLPPALLASFTFSNPQLSFQGGTLRPSATKRLHIQ</sequence>
<feature type="region of interest" description="Disordered" evidence="1">
    <location>
        <begin position="40"/>
        <end position="60"/>
    </location>
</feature>
<keyword evidence="3" id="KW-1185">Reference proteome</keyword>
<gene>
    <name evidence="2" type="ORF">AAG570_013880</name>
</gene>
<dbReference type="Proteomes" id="UP001558652">
    <property type="component" value="Unassembled WGS sequence"/>
</dbReference>
<protein>
    <submittedName>
        <fullName evidence="2">Uncharacterized protein</fullName>
    </submittedName>
</protein>
<proteinExistence type="predicted"/>
<name>A0ABD0YZR2_9HEMI</name>
<dbReference type="EMBL" id="JBFDAA010000009">
    <property type="protein sequence ID" value="KAL1129353.1"/>
    <property type="molecule type" value="Genomic_DNA"/>
</dbReference>
<accession>A0ABD0YZR2</accession>
<evidence type="ECO:0000313" key="2">
    <source>
        <dbReference type="EMBL" id="KAL1129353.1"/>
    </source>
</evidence>
<evidence type="ECO:0000256" key="1">
    <source>
        <dbReference type="SAM" id="MobiDB-lite"/>
    </source>
</evidence>